<dbReference type="STRING" id="910347.SAMN05421773_12073"/>
<dbReference type="RefSeq" id="WP_175541571.1">
    <property type="nucleotide sequence ID" value="NZ_FOLM01000020.1"/>
</dbReference>
<gene>
    <name evidence="3" type="ORF">SAMN05421773_12073</name>
</gene>
<dbReference type="Pfam" id="PF00656">
    <property type="entry name" value="Peptidase_C14"/>
    <property type="match status" value="1"/>
</dbReference>
<organism evidence="3 4">
    <name type="scientific">Streptomyces aidingensis</name>
    <dbReference type="NCBI Taxonomy" id="910347"/>
    <lineage>
        <taxon>Bacteria</taxon>
        <taxon>Bacillati</taxon>
        <taxon>Actinomycetota</taxon>
        <taxon>Actinomycetes</taxon>
        <taxon>Kitasatosporales</taxon>
        <taxon>Streptomycetaceae</taxon>
        <taxon>Streptomyces</taxon>
    </lineage>
</organism>
<reference evidence="3 4" key="1">
    <citation type="submission" date="2016-10" db="EMBL/GenBank/DDBJ databases">
        <authorList>
            <person name="de Groot N.N."/>
        </authorList>
    </citation>
    <scope>NUCLEOTIDE SEQUENCE [LARGE SCALE GENOMIC DNA]</scope>
    <source>
        <strain evidence="3 4">CGMCC 4.5739</strain>
    </source>
</reference>
<evidence type="ECO:0000259" key="2">
    <source>
        <dbReference type="Pfam" id="PF24401"/>
    </source>
</evidence>
<dbReference type="SUPFAM" id="SSF52129">
    <property type="entry name" value="Caspase-like"/>
    <property type="match status" value="1"/>
</dbReference>
<dbReference type="GO" id="GO:0006508">
    <property type="term" value="P:proteolysis"/>
    <property type="evidence" value="ECO:0007669"/>
    <property type="project" value="InterPro"/>
</dbReference>
<evidence type="ECO:0000313" key="4">
    <source>
        <dbReference type="Proteomes" id="UP000199207"/>
    </source>
</evidence>
<protein>
    <submittedName>
        <fullName evidence="3">Caspase domain-containing protein</fullName>
    </submittedName>
</protein>
<accession>A0A1I1TXW3</accession>
<dbReference type="PANTHER" id="PTHR22576:SF37">
    <property type="entry name" value="MUCOSA-ASSOCIATED LYMPHOID TISSUE LYMPHOMA TRANSLOCATION PROTEIN 1"/>
    <property type="match status" value="1"/>
</dbReference>
<dbReference type="InterPro" id="IPR052039">
    <property type="entry name" value="Caspase-related_regulators"/>
</dbReference>
<proteinExistence type="predicted"/>
<dbReference type="PANTHER" id="PTHR22576">
    <property type="entry name" value="MUCOSA ASSOCIATED LYMPHOID TISSUE LYMPHOMA TRANSLOCATION PROTEIN 1/PARACASPASE"/>
    <property type="match status" value="1"/>
</dbReference>
<dbReference type="Proteomes" id="UP000199207">
    <property type="component" value="Unassembled WGS sequence"/>
</dbReference>
<dbReference type="Gene3D" id="3.40.50.1460">
    <property type="match status" value="1"/>
</dbReference>
<name>A0A1I1TXW3_9ACTN</name>
<dbReference type="InterPro" id="IPR056506">
    <property type="entry name" value="iHD-CE"/>
</dbReference>
<keyword evidence="4" id="KW-1185">Reference proteome</keyword>
<dbReference type="EMBL" id="FOLM01000020">
    <property type="protein sequence ID" value="SFD60420.1"/>
    <property type="molecule type" value="Genomic_DNA"/>
</dbReference>
<evidence type="ECO:0000259" key="1">
    <source>
        <dbReference type="Pfam" id="PF00656"/>
    </source>
</evidence>
<dbReference type="Pfam" id="PF24401">
    <property type="entry name" value="iHD-CE"/>
    <property type="match status" value="1"/>
</dbReference>
<feature type="domain" description="iHD-CE" evidence="2">
    <location>
        <begin position="262"/>
        <end position="611"/>
    </location>
</feature>
<dbReference type="SUPFAM" id="SSF55874">
    <property type="entry name" value="ATPase domain of HSP90 chaperone/DNA topoisomerase II/histidine kinase"/>
    <property type="match status" value="1"/>
</dbReference>
<dbReference type="InterPro" id="IPR011600">
    <property type="entry name" value="Pept_C14_caspase"/>
</dbReference>
<dbReference type="InterPro" id="IPR020575">
    <property type="entry name" value="Hsp90_N"/>
</dbReference>
<feature type="domain" description="Peptidase C14 caspase" evidence="1">
    <location>
        <begin position="6"/>
        <end position="224"/>
    </location>
</feature>
<dbReference type="InterPro" id="IPR036890">
    <property type="entry name" value="HATPase_C_sf"/>
</dbReference>
<feature type="non-terminal residue" evidence="3">
    <location>
        <position position="1099"/>
    </location>
</feature>
<dbReference type="PRINTS" id="PR00775">
    <property type="entry name" value="HEATSHOCK90"/>
</dbReference>
<sequence>MPTPFKALLIGVPVYEDDALSNLPCVGTDLQELEAALRTTGYEVDVHDVEKTDMDSLDQAVERILQEATEGQTILIYLSGHGIHHNGTDCLVPGGARTRSRNFRNRCLSLDFSEYVTHSRAGNVIVFVDACREGVTLQEMSGVGNARAWSTMQVLRVGNRHYCHVYACSPGEYARYVITPTGSFSLFSRALSTLVAAEDGPRTLSELGRALQDSLDELTAKHGCPRQQIRIRTESKPEPDEWVLFPRPERSVSAWSADEHPWAALAREHPAWQLAADGPGKEPLRDAAVAFTTRLAEQWEADAQLLSADPWHPAGFAERTTDRVSWLLTRVLNPEKLKLSSAEAALLVVLPFLYVAHGGRRAARSLALGADPENLRPTAEPTAERARYEQFFGSHPRLVRRWERITGDGTQGIAWWLYHRWFSRQPLDNREPALRELTRLATPPECPVQSPEQRLVAEALAPDTLTGLLRSLRSAPGRIPTGPPRHLAGASVLEQQVRDRLLAGLLTVAHRLAIDPTLLPEVVVDHLGIWYSVDLPGLHRTLEGARWEPRGRTRVLHATCTHPAVELALRQQTAALDALLGTLDAQGSGEPQWEPLQDLPVHASAEGVRAALTAAGKPEYESTDLRFRLADDRVQELLMGEQLYGDPALAIRELYQNALDACRYRDARTAFLRRRSAYGRPWAGSITFTQGQENGRPYIECRDNGIGMGEHELREVFSRAGMRFADLPEFLEEQAAWREEGISLYPNSQFGIGVLSYFMIADDIRVTTCRLDREGRPGEELRVDIAGPGALFKIQRLGRGEEAGTAVRLFLRSADRAPSCVGLLRRLLWISDYSVNATDPTGSQKWEPGVLSESAPLDAADPAADHARRGPGIRVAAGSRPQLWWCSRGGGILADGLWAGIPRFGAVVNLDGPHTPRLSVDRRKALNHDRAYVDDLLHREIPALLRPDAPVLDHAWVSQLVAHDPRLADEVLLRAVAERRTPWVVGKRNLDVTAVGCFTEDAPEYATGDLEHLSSLPPGLQEWRHLAWVKAGAFPGVLAVAPEEVPLARPTDAVLLSVSRYPVSRPGRQRTTGDWLPRGEAVPVGHVYRVAKQTGYTPA</sequence>
<dbReference type="AlphaFoldDB" id="A0A1I1TXW3"/>
<dbReference type="Gene3D" id="3.30.565.10">
    <property type="entry name" value="Histidine kinase-like ATPase, C-terminal domain"/>
    <property type="match status" value="1"/>
</dbReference>
<evidence type="ECO:0000313" key="3">
    <source>
        <dbReference type="EMBL" id="SFD60420.1"/>
    </source>
</evidence>
<dbReference type="GO" id="GO:0004197">
    <property type="term" value="F:cysteine-type endopeptidase activity"/>
    <property type="evidence" value="ECO:0007669"/>
    <property type="project" value="InterPro"/>
</dbReference>
<dbReference type="InterPro" id="IPR029030">
    <property type="entry name" value="Caspase-like_dom_sf"/>
</dbReference>